<gene>
    <name evidence="1" type="ORF">AYBTSS11_LOCUS21497</name>
</gene>
<dbReference type="AlphaFoldDB" id="A0AA86SVM7"/>
<evidence type="ECO:0000313" key="2">
    <source>
        <dbReference type="Proteomes" id="UP001189624"/>
    </source>
</evidence>
<proteinExistence type="predicted"/>
<accession>A0AA86SVM7</accession>
<dbReference type="Proteomes" id="UP001189624">
    <property type="component" value="Chromosome 7"/>
</dbReference>
<dbReference type="Gramene" id="rna-AYBTSS11_LOCUS21497">
    <property type="protein sequence ID" value="CAJ1968033.1"/>
    <property type="gene ID" value="gene-AYBTSS11_LOCUS21497"/>
</dbReference>
<organism evidence="1 2">
    <name type="scientific">Sphenostylis stenocarpa</name>
    <dbReference type="NCBI Taxonomy" id="92480"/>
    <lineage>
        <taxon>Eukaryota</taxon>
        <taxon>Viridiplantae</taxon>
        <taxon>Streptophyta</taxon>
        <taxon>Embryophyta</taxon>
        <taxon>Tracheophyta</taxon>
        <taxon>Spermatophyta</taxon>
        <taxon>Magnoliopsida</taxon>
        <taxon>eudicotyledons</taxon>
        <taxon>Gunneridae</taxon>
        <taxon>Pentapetalae</taxon>
        <taxon>rosids</taxon>
        <taxon>fabids</taxon>
        <taxon>Fabales</taxon>
        <taxon>Fabaceae</taxon>
        <taxon>Papilionoideae</taxon>
        <taxon>50 kb inversion clade</taxon>
        <taxon>NPAAA clade</taxon>
        <taxon>indigoferoid/millettioid clade</taxon>
        <taxon>Phaseoleae</taxon>
        <taxon>Sphenostylis</taxon>
    </lineage>
</organism>
<keyword evidence="2" id="KW-1185">Reference proteome</keyword>
<reference evidence="1" key="1">
    <citation type="submission" date="2023-10" db="EMBL/GenBank/DDBJ databases">
        <authorList>
            <person name="Domelevo Entfellner J.-B."/>
        </authorList>
    </citation>
    <scope>NUCLEOTIDE SEQUENCE</scope>
</reference>
<evidence type="ECO:0000313" key="1">
    <source>
        <dbReference type="EMBL" id="CAJ1968033.1"/>
    </source>
</evidence>
<protein>
    <submittedName>
        <fullName evidence="1">Uncharacterized protein</fullName>
    </submittedName>
</protein>
<sequence length="61" mass="6909">MFHLSKLQERGDGKPNVGSAKIPMFTISSVAQLEALTRKLVDEQRFKLACQAFSRDKEINE</sequence>
<name>A0AA86SVM7_9FABA</name>
<dbReference type="EMBL" id="OY731404">
    <property type="protein sequence ID" value="CAJ1968033.1"/>
    <property type="molecule type" value="Genomic_DNA"/>
</dbReference>